<dbReference type="InterPro" id="IPR029300">
    <property type="entry name" value="CEP170_C"/>
</dbReference>
<dbReference type="PANTHER" id="PTHR15715:SF18">
    <property type="entry name" value="CENTROSOMAL PROTEIN OF 170 KDA PROTEIN B"/>
    <property type="match status" value="1"/>
</dbReference>
<feature type="compositionally biased region" description="Low complexity" evidence="2">
    <location>
        <begin position="1504"/>
        <end position="1516"/>
    </location>
</feature>
<dbReference type="SUPFAM" id="SSF49879">
    <property type="entry name" value="SMAD/FHA domain"/>
    <property type="match status" value="1"/>
</dbReference>
<dbReference type="SMART" id="SM00240">
    <property type="entry name" value="FHA"/>
    <property type="match status" value="1"/>
</dbReference>
<dbReference type="PROSITE" id="PS50006">
    <property type="entry name" value="FHA_DOMAIN"/>
    <property type="match status" value="1"/>
</dbReference>
<evidence type="ECO:0000256" key="1">
    <source>
        <dbReference type="ARBA" id="ARBA00010436"/>
    </source>
</evidence>
<feature type="region of interest" description="Disordered" evidence="2">
    <location>
        <begin position="780"/>
        <end position="1059"/>
    </location>
</feature>
<feature type="region of interest" description="Disordered" evidence="2">
    <location>
        <begin position="1670"/>
        <end position="1735"/>
    </location>
</feature>
<feature type="compositionally biased region" description="Low complexity" evidence="2">
    <location>
        <begin position="408"/>
        <end position="430"/>
    </location>
</feature>
<feature type="region of interest" description="Disordered" evidence="2">
    <location>
        <begin position="148"/>
        <end position="293"/>
    </location>
</feature>
<feature type="compositionally biased region" description="Basic and acidic residues" evidence="2">
    <location>
        <begin position="647"/>
        <end position="657"/>
    </location>
</feature>
<evidence type="ECO:0000259" key="3">
    <source>
        <dbReference type="PROSITE" id="PS50006"/>
    </source>
</evidence>
<accession>A0A8C9RX84</accession>
<feature type="compositionally biased region" description="Basic and acidic residues" evidence="2">
    <location>
        <begin position="1138"/>
        <end position="1150"/>
    </location>
</feature>
<dbReference type="InterPro" id="IPR008984">
    <property type="entry name" value="SMAD_FHA_dom_sf"/>
</dbReference>
<feature type="compositionally biased region" description="Polar residues" evidence="2">
    <location>
        <begin position="1001"/>
        <end position="1010"/>
    </location>
</feature>
<gene>
    <name evidence="4" type="primary">CEP170B</name>
    <name evidence="4" type="synonym">cep170ba</name>
</gene>
<reference evidence="4 5" key="1">
    <citation type="submission" date="2019-04" db="EMBL/GenBank/DDBJ databases">
        <authorList>
            <consortium name="Wellcome Sanger Institute Data Sharing"/>
        </authorList>
    </citation>
    <scope>NUCLEOTIDE SEQUENCE [LARGE SCALE GENOMIC DNA]</scope>
</reference>
<name>A0A8C9RX84_SCLFO</name>
<dbReference type="Gene3D" id="2.60.200.20">
    <property type="match status" value="1"/>
</dbReference>
<reference evidence="4" key="2">
    <citation type="submission" date="2025-08" db="UniProtKB">
        <authorList>
            <consortium name="Ensembl"/>
        </authorList>
    </citation>
    <scope>IDENTIFICATION</scope>
</reference>
<organism evidence="4 5">
    <name type="scientific">Scleropages formosus</name>
    <name type="common">Asian bonytongue</name>
    <name type="synonym">Osteoglossum formosum</name>
    <dbReference type="NCBI Taxonomy" id="113540"/>
    <lineage>
        <taxon>Eukaryota</taxon>
        <taxon>Metazoa</taxon>
        <taxon>Chordata</taxon>
        <taxon>Craniata</taxon>
        <taxon>Vertebrata</taxon>
        <taxon>Euteleostomi</taxon>
        <taxon>Actinopterygii</taxon>
        <taxon>Neopterygii</taxon>
        <taxon>Teleostei</taxon>
        <taxon>Osteoglossocephala</taxon>
        <taxon>Osteoglossomorpha</taxon>
        <taxon>Osteoglossiformes</taxon>
        <taxon>Osteoglossidae</taxon>
        <taxon>Scleropages</taxon>
    </lineage>
</organism>
<feature type="compositionally biased region" description="Polar residues" evidence="2">
    <location>
        <begin position="867"/>
        <end position="877"/>
    </location>
</feature>
<feature type="region of interest" description="Disordered" evidence="2">
    <location>
        <begin position="1394"/>
        <end position="1467"/>
    </location>
</feature>
<feature type="compositionally biased region" description="Basic and acidic residues" evidence="2">
    <location>
        <begin position="543"/>
        <end position="552"/>
    </location>
</feature>
<feature type="compositionally biased region" description="Low complexity" evidence="2">
    <location>
        <begin position="281"/>
        <end position="290"/>
    </location>
</feature>
<feature type="region of interest" description="Disordered" evidence="2">
    <location>
        <begin position="1071"/>
        <end position="1365"/>
    </location>
</feature>
<feature type="compositionally biased region" description="Polar residues" evidence="2">
    <location>
        <begin position="812"/>
        <end position="824"/>
    </location>
</feature>
<keyword evidence="5" id="KW-1185">Reference proteome</keyword>
<feature type="compositionally biased region" description="Pro residues" evidence="2">
    <location>
        <begin position="608"/>
        <end position="620"/>
    </location>
</feature>
<feature type="compositionally biased region" description="Low complexity" evidence="2">
    <location>
        <begin position="1092"/>
        <end position="1101"/>
    </location>
</feature>
<feature type="region of interest" description="Disordered" evidence="2">
    <location>
        <begin position="584"/>
        <end position="675"/>
    </location>
</feature>
<feature type="region of interest" description="Disordered" evidence="2">
    <location>
        <begin position="1496"/>
        <end position="1524"/>
    </location>
</feature>
<feature type="compositionally biased region" description="Polar residues" evidence="2">
    <location>
        <begin position="1197"/>
        <end position="1206"/>
    </location>
</feature>
<evidence type="ECO:0000313" key="4">
    <source>
        <dbReference type="Ensembl" id="ENSSFOP00015025557.2"/>
    </source>
</evidence>
<dbReference type="Pfam" id="PF15308">
    <property type="entry name" value="CEP170_C"/>
    <property type="match status" value="1"/>
</dbReference>
<feature type="compositionally biased region" description="Low complexity" evidence="2">
    <location>
        <begin position="1126"/>
        <end position="1137"/>
    </location>
</feature>
<feature type="compositionally biased region" description="Basic and acidic residues" evidence="2">
    <location>
        <begin position="205"/>
        <end position="229"/>
    </location>
</feature>
<feature type="domain" description="FHA" evidence="3">
    <location>
        <begin position="44"/>
        <end position="94"/>
    </location>
</feature>
<feature type="region of interest" description="Disordered" evidence="2">
    <location>
        <begin position="1544"/>
        <end position="1570"/>
    </location>
</feature>
<feature type="compositionally biased region" description="Polar residues" evidence="2">
    <location>
        <begin position="1231"/>
        <end position="1240"/>
    </location>
</feature>
<feature type="compositionally biased region" description="Polar residues" evidence="2">
    <location>
        <begin position="1302"/>
        <end position="1313"/>
    </location>
</feature>
<sequence length="1735" mass="190583">MMMWGTCLLQNSQSLLNLRGKMSVTSWFLVSSSGTRHRLPREMIFVGREDCELMLQSRSVDKQHAVINYDPNTDEHLVKDLGSLNGTFVNDLRIPDQTYITLKLSDVIRFGYDAHVYVLERSQHKVPEEALKHEKYTSQLQMGMKVLEGKRHERSDEKGGTTDPLKHKGEKGERKVISEVPDPRPTPLYGQPSWWGEDDTGNKGQKSERRRSEEGHTETLKDGSVHKPEVNGSLSDNREPQGKSICPYRREPSYFEIPTKEFQSRSPEVELHEIPTKDTDTQQAPTPDTPMSSVVHSHASFTIEFDDCTPGKMKIKDHVTKFSFRQRKLPGQEVATTPTEVMSAERKVADWLVTSDVSMMRRKAPCEDVYSTKSDLPMYIKTLKGHHHEDGTQSDSEDPILKEKQCKSQQFLPSHPSPLSQQLSKPLQKSPSPPVTVEPSPGSPSEDCSPPRGQSRPDPQQAFIIEFFDDNPRKKRSQSFTHNSAHADSYSALKAKLEKRKGVAQAGERPTASQGNVPPTQLITVPLKGPGPGQGNALRAMSLKREKTDERISTGPTSTAFSIRPFGSVGRKSKLAQDFAVEFLRDSGQGTTPTRGKTSPPAVVTPPAIVPAPRPQPPGPADSSAASPVHQPIPSMTPLLSQGVRMMDPKTSKVIRNEEEDSLSDAGTYTIETEVQDKEVEEARNMIDQVFGVLDSPEYTGVTTAAYRPVINQEREHETSLRHSQSSSEDLKPATEQAYSPDALSGAPGSPVQAKAVGSMALGGPKWVSRWASLADSYTESGPVPGLFDIPPPGDLSEGDGKIIHQAMLNRSLDSTESEPSQGSRTRRLLPQVPPSSEKSESPTPSVLIRHETYMTHETPEKETRTPCPQDSVQRLTVQDEVDPDSLSDTSKSDDGSAAAKRSGKPRPERKEKLSPRSPTEEKAAHAPKSTFLYIGTEENLTKQDQVLSPAEREREPLVKVSPTTTVSRHRSGQEPRRPVKPAASAPNFYAEEKEAAPMKESTTSFFRQESFTKERPSDDIQVSRLPHISSHVNLGNLDTGSQKQDESGQDTQSFLKETENALVALETKLQAQGCGRGQKQEDSLSGESDVDTSSTVSLVSNQNAPGSASKKKLAVDGLLKEKSSSAKSAQDQSRQATARERLSEKRRTQATDSSNKAELAKRFQLRRSAGNRGSLEFSDEPQSSSVPQGYWADTFASDQETGSRSTIRKKLSVPLQREDSSKASKGTAHQGLTRSNSLSAPRPTRASMLRRARLGEASDNEGTETDRASQNSDANPPAKPSGDGKKLSRLDILALPRKRTGSFTMPSDTESSVGRLGFSNRSSDFSSAARKVSAPEPKTAVRRSSGATGKQPVTRARSGNAKYSTTVTVSSNALRVQQHCQLGESVMPSKNCLFEHGSRRRQKGSDYTSTSEEEYDSNHGTPKHKRTQASTATQTPRGQAAAPPRLRSRSRQSEDEDNEGDPFQNWSAHSAEIARLSQDLAKDLAILAREIHDVAGDADSQGPSSAPSTPASTISTREEKTYPSSRAACSSQLVQHIPEAGLNYQKVPPGSSGVRELDQNVNDQDPSSKRRAWNREEVIFDNLMLNPVSQLSQVIRENTEQLTEKMKMMFHDKIEAWEEVEARINAENEVPILKTSNKEITSILKELRRVQKQLEVINTIIEPCTVVGKAAADQSSPSSGTKFRPSSKDSRPHLQLQGASHQGIQATTTFGSSSSTREHTKRASAEPEGESFVV</sequence>
<feature type="compositionally biased region" description="Basic and acidic residues" evidence="2">
    <location>
        <begin position="148"/>
        <end position="177"/>
    </location>
</feature>
<protein>
    <submittedName>
        <fullName evidence="4">Centrosomal protein 170B</fullName>
    </submittedName>
</protein>
<feature type="compositionally biased region" description="Polar residues" evidence="2">
    <location>
        <begin position="1031"/>
        <end position="1043"/>
    </location>
</feature>
<evidence type="ECO:0000256" key="2">
    <source>
        <dbReference type="SAM" id="MobiDB-lite"/>
    </source>
</evidence>
<reference evidence="4" key="3">
    <citation type="submission" date="2025-09" db="UniProtKB">
        <authorList>
            <consortium name="Ensembl"/>
        </authorList>
    </citation>
    <scope>IDENTIFICATION</scope>
</reference>
<dbReference type="InterPro" id="IPR051176">
    <property type="entry name" value="Cent_Immune-Sig_Mod"/>
</dbReference>
<proteinExistence type="inferred from homology"/>
<dbReference type="CDD" id="cd22725">
    <property type="entry name" value="FHA_Cep170B"/>
    <property type="match status" value="1"/>
</dbReference>
<feature type="region of interest" description="Disordered" evidence="2">
    <location>
        <begin position="381"/>
        <end position="565"/>
    </location>
</feature>
<feature type="compositionally biased region" description="Basic and acidic residues" evidence="2">
    <location>
        <begin position="849"/>
        <end position="865"/>
    </location>
</feature>
<feature type="compositionally biased region" description="Polar residues" evidence="2">
    <location>
        <begin position="1429"/>
        <end position="1438"/>
    </location>
</feature>
<evidence type="ECO:0000313" key="5">
    <source>
        <dbReference type="Proteomes" id="UP000694397"/>
    </source>
</evidence>
<dbReference type="Proteomes" id="UP000694397">
    <property type="component" value="Chromosome 15"/>
</dbReference>
<dbReference type="InterPro" id="IPR000253">
    <property type="entry name" value="FHA_dom"/>
</dbReference>
<dbReference type="GeneTree" id="ENSGT00940000157058"/>
<dbReference type="PANTHER" id="PTHR15715">
    <property type="entry name" value="CENTROSOMAL PROTEIN OF 170 KDA"/>
    <property type="match status" value="1"/>
</dbReference>
<feature type="compositionally biased region" description="Basic and acidic residues" evidence="2">
    <location>
        <begin position="1717"/>
        <end position="1726"/>
    </location>
</feature>
<feature type="compositionally biased region" description="Basic and acidic residues" evidence="2">
    <location>
        <begin position="248"/>
        <end position="280"/>
    </location>
</feature>
<comment type="similarity">
    <text evidence="1">Belongs to the CEP170 family.</text>
</comment>
<dbReference type="Ensembl" id="ENSSFOT00015025838.2">
    <property type="protein sequence ID" value="ENSSFOP00015025557.2"/>
    <property type="gene ID" value="ENSSFOG00015016436.2"/>
</dbReference>
<feature type="region of interest" description="Disordered" evidence="2">
    <location>
        <begin position="705"/>
        <end position="754"/>
    </location>
</feature>
<dbReference type="OrthoDB" id="444265at2759"/>
<feature type="compositionally biased region" description="Polar residues" evidence="2">
    <location>
        <begin position="511"/>
        <end position="523"/>
    </location>
</feature>
<feature type="compositionally biased region" description="Polar residues" evidence="2">
    <location>
        <begin position="588"/>
        <end position="597"/>
    </location>
</feature>
<feature type="compositionally biased region" description="Low complexity" evidence="2">
    <location>
        <begin position="437"/>
        <end position="446"/>
    </location>
</feature>
<feature type="compositionally biased region" description="Polar residues" evidence="2">
    <location>
        <begin position="1698"/>
        <end position="1716"/>
    </location>
</feature>
<feature type="compositionally biased region" description="Basic and acidic residues" evidence="2">
    <location>
        <begin position="906"/>
        <end position="925"/>
    </location>
</feature>
<dbReference type="Pfam" id="PF00498">
    <property type="entry name" value="FHA"/>
    <property type="match status" value="1"/>
</dbReference>